<dbReference type="CDD" id="cd07989">
    <property type="entry name" value="LPLAT_AGPAT-like"/>
    <property type="match status" value="1"/>
</dbReference>
<dbReference type="InterPro" id="IPR002123">
    <property type="entry name" value="Plipid/glycerol_acylTrfase"/>
</dbReference>
<dbReference type="Pfam" id="PF01553">
    <property type="entry name" value="Acyltransferase"/>
    <property type="match status" value="1"/>
</dbReference>
<accession>A0A7M3SUJ3</accession>
<dbReference type="PANTHER" id="PTHR10434:SF55">
    <property type="entry name" value="POSSIBLE ACYLTRANSFERASE"/>
    <property type="match status" value="1"/>
</dbReference>
<sequence length="260" mass="28124">MEPVYRTLELIAVGLRGSQGLKIDYRGSDHIPTTGGAVLAINHTGFFDFLPVALGVKARGRRIRFMIKSEMMDIAIMRFLITHTGTVPVDRSAGHEAYESAVESLRNGELLGVYPEATISRSFEIKELKSGAVRMAAAAGVPVIPVICWGAHRVWTKGGIRTLGHKRFPVIVEYGAPIDVSDVDSRSTASVEAKVSELRDTMVAMLHPIQMEYPHPAGEPWVPSLLGGSAPTFAEAKVIEDEEAAHKAAARAAKRESGRG</sequence>
<keyword evidence="2 4" id="KW-0012">Acyltransferase</keyword>
<comment type="caution">
    <text evidence="4">The sequence shown here is derived from an EMBL/GenBank/DDBJ whole genome shotgun (WGS) entry which is preliminary data.</text>
</comment>
<reference evidence="5" key="1">
    <citation type="submission" date="2019-06" db="EMBL/GenBank/DDBJ databases">
        <title>Gordonia isolated from sludge of a wastewater treatment plant.</title>
        <authorList>
            <person name="Tamura T."/>
            <person name="Aoyama K."/>
            <person name="Kang Y."/>
            <person name="Saito S."/>
            <person name="Akiyama N."/>
            <person name="Yazawa K."/>
            <person name="Gonoi T."/>
            <person name="Mikami Y."/>
        </authorList>
    </citation>
    <scope>NUCLEOTIDE SEQUENCE [LARGE SCALE GENOMIC DNA]</scope>
    <source>
        <strain evidence="5">NBRC 107697</strain>
    </source>
</reference>
<dbReference type="EMBL" id="BJOU01000001">
    <property type="protein sequence ID" value="GED96317.1"/>
    <property type="molecule type" value="Genomic_DNA"/>
</dbReference>
<protein>
    <submittedName>
        <fullName evidence="4">1-acyl-sn-glycerol-3-phosphate acyltransferase</fullName>
    </submittedName>
</protein>
<dbReference type="GO" id="GO:0003841">
    <property type="term" value="F:1-acylglycerol-3-phosphate O-acyltransferase activity"/>
    <property type="evidence" value="ECO:0007669"/>
    <property type="project" value="TreeGrafter"/>
</dbReference>
<dbReference type="GO" id="GO:0006654">
    <property type="term" value="P:phosphatidic acid biosynthetic process"/>
    <property type="evidence" value="ECO:0007669"/>
    <property type="project" value="TreeGrafter"/>
</dbReference>
<evidence type="ECO:0000259" key="3">
    <source>
        <dbReference type="SMART" id="SM00563"/>
    </source>
</evidence>
<dbReference type="PANTHER" id="PTHR10434">
    <property type="entry name" value="1-ACYL-SN-GLYCEROL-3-PHOSPHATE ACYLTRANSFERASE"/>
    <property type="match status" value="1"/>
</dbReference>
<organism evidence="4 5">
    <name type="scientific">Gordonia crocea</name>
    <dbReference type="NCBI Taxonomy" id="589162"/>
    <lineage>
        <taxon>Bacteria</taxon>
        <taxon>Bacillati</taxon>
        <taxon>Actinomycetota</taxon>
        <taxon>Actinomycetes</taxon>
        <taxon>Mycobacteriales</taxon>
        <taxon>Gordoniaceae</taxon>
        <taxon>Gordonia</taxon>
    </lineage>
</organism>
<dbReference type="Proteomes" id="UP000444980">
    <property type="component" value="Unassembled WGS sequence"/>
</dbReference>
<keyword evidence="5" id="KW-1185">Reference proteome</keyword>
<dbReference type="AlphaFoldDB" id="A0A7M3SUJ3"/>
<keyword evidence="1 4" id="KW-0808">Transferase</keyword>
<dbReference type="GO" id="GO:0005886">
    <property type="term" value="C:plasma membrane"/>
    <property type="evidence" value="ECO:0007669"/>
    <property type="project" value="TreeGrafter"/>
</dbReference>
<evidence type="ECO:0000256" key="1">
    <source>
        <dbReference type="ARBA" id="ARBA00022679"/>
    </source>
</evidence>
<evidence type="ECO:0000313" key="4">
    <source>
        <dbReference type="EMBL" id="GED96317.1"/>
    </source>
</evidence>
<dbReference type="RefSeq" id="WP_161925806.1">
    <property type="nucleotide sequence ID" value="NZ_BJOU01000001.1"/>
</dbReference>
<evidence type="ECO:0000256" key="2">
    <source>
        <dbReference type="ARBA" id="ARBA00023315"/>
    </source>
</evidence>
<evidence type="ECO:0000313" key="5">
    <source>
        <dbReference type="Proteomes" id="UP000444980"/>
    </source>
</evidence>
<proteinExistence type="predicted"/>
<gene>
    <name evidence="4" type="ORF">nbrc107697_03560</name>
</gene>
<dbReference type="OrthoDB" id="3210041at2"/>
<dbReference type="SMART" id="SM00563">
    <property type="entry name" value="PlsC"/>
    <property type="match status" value="1"/>
</dbReference>
<name>A0A7M3SUJ3_9ACTN</name>
<dbReference type="SUPFAM" id="SSF69593">
    <property type="entry name" value="Glycerol-3-phosphate (1)-acyltransferase"/>
    <property type="match status" value="1"/>
</dbReference>
<feature type="domain" description="Phospholipid/glycerol acyltransferase" evidence="3">
    <location>
        <begin position="37"/>
        <end position="151"/>
    </location>
</feature>